<keyword evidence="1 2" id="KW-0175">Coiled coil</keyword>
<feature type="region of interest" description="Disordered" evidence="3">
    <location>
        <begin position="231"/>
        <end position="263"/>
    </location>
</feature>
<dbReference type="InterPro" id="IPR001623">
    <property type="entry name" value="DnaJ_domain"/>
</dbReference>
<organism evidence="5 6">
    <name type="scientific">Iris pallida</name>
    <name type="common">Sweet iris</name>
    <dbReference type="NCBI Taxonomy" id="29817"/>
    <lineage>
        <taxon>Eukaryota</taxon>
        <taxon>Viridiplantae</taxon>
        <taxon>Streptophyta</taxon>
        <taxon>Embryophyta</taxon>
        <taxon>Tracheophyta</taxon>
        <taxon>Spermatophyta</taxon>
        <taxon>Magnoliopsida</taxon>
        <taxon>Liliopsida</taxon>
        <taxon>Asparagales</taxon>
        <taxon>Iridaceae</taxon>
        <taxon>Iridoideae</taxon>
        <taxon>Irideae</taxon>
        <taxon>Iris</taxon>
    </lineage>
</organism>
<accession>A0AAX6DY91</accession>
<evidence type="ECO:0000313" key="6">
    <source>
        <dbReference type="Proteomes" id="UP001140949"/>
    </source>
</evidence>
<feature type="region of interest" description="Disordered" evidence="3">
    <location>
        <begin position="625"/>
        <end position="680"/>
    </location>
</feature>
<dbReference type="PANTHER" id="PTHR23172:SF87">
    <property type="entry name" value="CHAPERONE DNAJ-DOMAIN SUPERFAMILY PROTEIN"/>
    <property type="match status" value="1"/>
</dbReference>
<proteinExistence type="predicted"/>
<feature type="region of interest" description="Disordered" evidence="3">
    <location>
        <begin position="1"/>
        <end position="29"/>
    </location>
</feature>
<feature type="coiled-coil region" evidence="2">
    <location>
        <begin position="1188"/>
        <end position="1220"/>
    </location>
</feature>
<sequence>MADPRSSRRHGHGHGGSTKQPAQFTARSDYGDVFGGVAGSCSIPFLDLPPQPDVCDEMGPLDYTEIFGGFRGSDFAVDYEELFGKKNNSNGRILKETEVGRQAEDTSDVHGEGAWGGKNHLPLNSEHSDDGSRQFNMSFHKTNHRSIEDTSSGTTYVTHLHAVTGYTDMIDSFSPLHGTETDNPPKVVKNDHIHIVSSHGGLPDENQANITFPGDCKKSFGAELKTQQKQFTNRYPTGEDGPANVRHHSRSSSNHSSSSGDVSLPDVAFVTISDINLRTEPSRVPPPSRAPPKLVSKQGLPKMNIYGSFKADLEEGSLPKTMGNRQTHYSLGVSKGHLINKGLKDGSPSFFDVEVDASSAAAASAAAMKEAMEQAQARLKSAKELMERKRENAQSRKKMGQQEVMKCDERPEDKTVEKVKCLSEVKTQKTLLEEEGSTKQFSFKARENVIGTAKEGTTDVKERCVVSSGEDQEIMQGHEFKTTPSVPYELEVPGVWKADKEFYELVKSENNSKMVKEVHKQEGFEKNQKIATKVNEYTENDVKQAELSCEFGRNGRLQKVEETSDRKEDNFIYGNMAVYEKIREIPNTILKACAGIENVNKFQEVHDSLQRRGNEKELAVQVAQVSEHEQERSNAIKGCAAGDYASRENKKSDEPRGASFEFDRDTHGEEKERKLEVAEEPCGCDNNEKELVGDSVSGVTLETKKRQNKVGGAGMQAQSHMYEIVEQLEAVDEAYQCESHQNTRKDNKSAYSHEESGCECEDTTSAPEEEIQRLNRTEKSGFCLQQSQVIEGTNKCEADLVILEAVQGTFEQRECEESTNLTEEVGLQGSEEIKAREVKEEIHQDEKQQKSAPAIWEKDNCEEARISEEGLKERVTEKVGGGVHMSSDFEEMHEVSVEGQHKCQRAVDKEAENIQQASLLGEKANVQNSVPDDIELCPVNLRSLAQDNIGSHQIYSQSPAQVDIENHHTVLTENAMPDMHKPEKREHARRNKKEQEKEQARNLDEEKEREREREKDRLAVERATSEAHERALTEARERAERIAVERITAEARQRAMAEAREKSEKASAEALEKSLADKASKEAKLKAERAAVERATAEARERAVEKALAEKAASDARQRAERSNAASRDSRGNDREDGEINPNPSFAGMQNVPRDARFRSASSSSSLKNTDFHFQGNGDSPLRCKARLERHQRTFERAAKALAEKNMRDILAQREQAERNRLAESLDADVRRWSTGKEGNLRALLSTLQYILGPDSGWQPIPLTDVITAVGVKKAYRKATLCVHPDKLQQRGASIRQKYICEKVFDLLKEAWSSFNSEER</sequence>
<dbReference type="GO" id="GO:0072583">
    <property type="term" value="P:clathrin-dependent endocytosis"/>
    <property type="evidence" value="ECO:0007669"/>
    <property type="project" value="TreeGrafter"/>
</dbReference>
<dbReference type="GO" id="GO:0031982">
    <property type="term" value="C:vesicle"/>
    <property type="evidence" value="ECO:0007669"/>
    <property type="project" value="TreeGrafter"/>
</dbReference>
<evidence type="ECO:0000313" key="5">
    <source>
        <dbReference type="EMBL" id="KAJ6796734.1"/>
    </source>
</evidence>
<feature type="compositionally biased region" description="Basic and acidic residues" evidence="3">
    <location>
        <begin position="645"/>
        <end position="677"/>
    </location>
</feature>
<name>A0AAX6DY91_IRIPA</name>
<dbReference type="InterPro" id="IPR036869">
    <property type="entry name" value="J_dom_sf"/>
</dbReference>
<evidence type="ECO:0000259" key="4">
    <source>
        <dbReference type="PROSITE" id="PS50076"/>
    </source>
</evidence>
<dbReference type="PANTHER" id="PTHR23172">
    <property type="entry name" value="AUXILIN/CYCLIN G-ASSOCIATED KINASE-RELATED"/>
    <property type="match status" value="1"/>
</dbReference>
<feature type="region of interest" description="Disordered" evidence="3">
    <location>
        <begin position="972"/>
        <end position="1036"/>
    </location>
</feature>
<keyword evidence="6" id="KW-1185">Reference proteome</keyword>
<dbReference type="PROSITE" id="PS50076">
    <property type="entry name" value="DNAJ_2"/>
    <property type="match status" value="1"/>
</dbReference>
<evidence type="ECO:0000256" key="3">
    <source>
        <dbReference type="SAM" id="MobiDB-lite"/>
    </source>
</evidence>
<gene>
    <name evidence="5" type="ORF">M6B38_219995</name>
</gene>
<dbReference type="GO" id="GO:0072318">
    <property type="term" value="P:clathrin coat disassembly"/>
    <property type="evidence" value="ECO:0007669"/>
    <property type="project" value="TreeGrafter"/>
</dbReference>
<reference evidence="5" key="2">
    <citation type="submission" date="2023-04" db="EMBL/GenBank/DDBJ databases">
        <authorList>
            <person name="Bruccoleri R.E."/>
            <person name="Oakeley E.J."/>
            <person name="Faust A.-M."/>
            <person name="Dessus-Babus S."/>
            <person name="Altorfer M."/>
            <person name="Burckhardt D."/>
            <person name="Oertli M."/>
            <person name="Naumann U."/>
            <person name="Petersen F."/>
            <person name="Wong J."/>
        </authorList>
    </citation>
    <scope>NUCLEOTIDE SEQUENCE</scope>
    <source>
        <strain evidence="5">GSM-AAB239-AS_SAM_17_03QT</strain>
        <tissue evidence="5">Leaf</tissue>
    </source>
</reference>
<evidence type="ECO:0000256" key="2">
    <source>
        <dbReference type="SAM" id="Coils"/>
    </source>
</evidence>
<feature type="compositionally biased region" description="Basic and acidic residues" evidence="3">
    <location>
        <begin position="993"/>
        <end position="1036"/>
    </location>
</feature>
<feature type="region of interest" description="Disordered" evidence="3">
    <location>
        <begin position="390"/>
        <end position="409"/>
    </location>
</feature>
<evidence type="ECO:0000256" key="1">
    <source>
        <dbReference type="ARBA" id="ARBA00023054"/>
    </source>
</evidence>
<dbReference type="GO" id="GO:0005783">
    <property type="term" value="C:endoplasmic reticulum"/>
    <property type="evidence" value="ECO:0007669"/>
    <property type="project" value="UniProtKB-ARBA"/>
</dbReference>
<feature type="compositionally biased region" description="Basic and acidic residues" evidence="3">
    <location>
        <begin position="1054"/>
        <end position="1135"/>
    </location>
</feature>
<dbReference type="EMBL" id="JANAVB010041219">
    <property type="protein sequence ID" value="KAJ6796734.1"/>
    <property type="molecule type" value="Genomic_DNA"/>
</dbReference>
<feature type="domain" description="J" evidence="4">
    <location>
        <begin position="1256"/>
        <end position="1320"/>
    </location>
</feature>
<dbReference type="Proteomes" id="UP001140949">
    <property type="component" value="Unassembled WGS sequence"/>
</dbReference>
<feature type="region of interest" description="Disordered" evidence="3">
    <location>
        <begin position="1054"/>
        <end position="1178"/>
    </location>
</feature>
<reference evidence="5" key="1">
    <citation type="journal article" date="2023" name="GigaByte">
        <title>Genome assembly of the bearded iris, Iris pallida Lam.</title>
        <authorList>
            <person name="Bruccoleri R.E."/>
            <person name="Oakeley E.J."/>
            <person name="Faust A.M.E."/>
            <person name="Altorfer M."/>
            <person name="Dessus-Babus S."/>
            <person name="Burckhardt D."/>
            <person name="Oertli M."/>
            <person name="Naumann U."/>
            <person name="Petersen F."/>
            <person name="Wong J."/>
        </authorList>
    </citation>
    <scope>NUCLEOTIDE SEQUENCE</scope>
    <source>
        <strain evidence="5">GSM-AAB239-AS_SAM_17_03QT</strain>
    </source>
</reference>
<protein>
    <submittedName>
        <fullName evidence="5">Auxilin-like protein 1</fullName>
    </submittedName>
</protein>
<comment type="caution">
    <text evidence="5">The sequence shown here is derived from an EMBL/GenBank/DDBJ whole genome shotgun (WGS) entry which is preliminary data.</text>
</comment>
<dbReference type="GO" id="GO:0030276">
    <property type="term" value="F:clathrin binding"/>
    <property type="evidence" value="ECO:0007669"/>
    <property type="project" value="TreeGrafter"/>
</dbReference>
<dbReference type="FunFam" id="1.10.287.110:FF:000009">
    <property type="entry name" value="Auxilin-related protein 1"/>
    <property type="match status" value="1"/>
</dbReference>
<dbReference type="SUPFAM" id="SSF46565">
    <property type="entry name" value="Chaperone J-domain"/>
    <property type="match status" value="1"/>
</dbReference>
<dbReference type="Gene3D" id="1.10.287.110">
    <property type="entry name" value="DnaJ domain"/>
    <property type="match status" value="1"/>
</dbReference>